<dbReference type="EC" id="4.4.1.1" evidence="4"/>
<dbReference type="Pfam" id="PF01053">
    <property type="entry name" value="Cys_Met_Meta_PP"/>
    <property type="match status" value="1"/>
</dbReference>
<dbReference type="Gene3D" id="3.90.1150.10">
    <property type="entry name" value="Aspartate Aminotransferase, domain 1"/>
    <property type="match status" value="1"/>
</dbReference>
<comment type="pathway">
    <text evidence="2">Amino-acid biosynthesis; L-cysteine biosynthesis; L-cysteine from L-homocysteine and L-serine: step 2/2.</text>
</comment>
<dbReference type="EMBL" id="ML738667">
    <property type="protein sequence ID" value="KAE8159853.1"/>
    <property type="molecule type" value="Genomic_DNA"/>
</dbReference>
<evidence type="ECO:0000256" key="1">
    <source>
        <dbReference type="ARBA" id="ARBA00001933"/>
    </source>
</evidence>
<dbReference type="Gene3D" id="3.40.640.10">
    <property type="entry name" value="Type I PLP-dependent aspartate aminotransferase-like (Major domain)"/>
    <property type="match status" value="1"/>
</dbReference>
<evidence type="ECO:0000256" key="2">
    <source>
        <dbReference type="ARBA" id="ARBA00005038"/>
    </source>
</evidence>
<dbReference type="GO" id="GO:0019346">
    <property type="term" value="P:transsulfuration"/>
    <property type="evidence" value="ECO:0007669"/>
    <property type="project" value="InterPro"/>
</dbReference>
<proteinExistence type="inferred from homology"/>
<dbReference type="GO" id="GO:0019343">
    <property type="term" value="P:cysteine biosynthetic process via cystathionine"/>
    <property type="evidence" value="ECO:0007669"/>
    <property type="project" value="TreeGrafter"/>
</dbReference>
<evidence type="ECO:0000256" key="4">
    <source>
        <dbReference type="ARBA" id="ARBA00012085"/>
    </source>
</evidence>
<evidence type="ECO:0000256" key="3">
    <source>
        <dbReference type="ARBA" id="ARBA00009077"/>
    </source>
</evidence>
<accession>A0A5N6UN45</accession>
<dbReference type="Proteomes" id="UP000326950">
    <property type="component" value="Unassembled WGS sequence"/>
</dbReference>
<dbReference type="InterPro" id="IPR015422">
    <property type="entry name" value="PyrdxlP-dep_Trfase_small"/>
</dbReference>
<dbReference type="GO" id="GO:0004123">
    <property type="term" value="F:cystathionine gamma-lyase activity"/>
    <property type="evidence" value="ECO:0007669"/>
    <property type="project" value="TreeGrafter"/>
</dbReference>
<dbReference type="FunFam" id="3.40.640.10:FF:000009">
    <property type="entry name" value="Cystathionine gamma-synthase homolog"/>
    <property type="match status" value="1"/>
</dbReference>
<keyword evidence="5 8" id="KW-0663">Pyridoxal phosphate</keyword>
<dbReference type="AlphaFoldDB" id="A0A5N6UN45"/>
<dbReference type="PIRSF" id="PIRSF001434">
    <property type="entry name" value="CGS"/>
    <property type="match status" value="1"/>
</dbReference>
<dbReference type="InterPro" id="IPR015424">
    <property type="entry name" value="PyrdxlP-dep_Trfase"/>
</dbReference>
<evidence type="ECO:0000256" key="6">
    <source>
        <dbReference type="ARBA" id="ARBA00023192"/>
    </source>
</evidence>
<evidence type="ECO:0000256" key="7">
    <source>
        <dbReference type="ARBA" id="ARBA00029853"/>
    </source>
</evidence>
<keyword evidence="6" id="KW-0028">Amino-acid biosynthesis</keyword>
<dbReference type="PANTHER" id="PTHR11808:SF15">
    <property type="entry name" value="CYSTATHIONINE GAMMA-LYASE"/>
    <property type="match status" value="1"/>
</dbReference>
<comment type="similarity">
    <text evidence="3 9">Belongs to the trans-sulfuration enzymes family.</text>
</comment>
<name>A0A5N6UN45_ASPTM</name>
<gene>
    <name evidence="10" type="ORF">BDV40DRAFT_302865</name>
</gene>
<keyword evidence="6" id="KW-0198">Cysteine biosynthesis</keyword>
<keyword evidence="11" id="KW-1185">Reference proteome</keyword>
<dbReference type="OrthoDB" id="3512640at2759"/>
<dbReference type="InterPro" id="IPR015421">
    <property type="entry name" value="PyrdxlP-dep_Trfase_major"/>
</dbReference>
<protein>
    <recommendedName>
        <fullName evidence="4">cystathionine gamma-lyase</fullName>
        <ecNumber evidence="4">4.4.1.1</ecNumber>
    </recommendedName>
    <alternativeName>
        <fullName evidence="7">Gamma-cystathionase</fullName>
    </alternativeName>
</protein>
<reference evidence="10 11" key="1">
    <citation type="submission" date="2019-04" db="EMBL/GenBank/DDBJ databases">
        <title>Friends and foes A comparative genomics study of 23 Aspergillus species from section Flavi.</title>
        <authorList>
            <consortium name="DOE Joint Genome Institute"/>
            <person name="Kjaerbolling I."/>
            <person name="Vesth T."/>
            <person name="Frisvad J.C."/>
            <person name="Nybo J.L."/>
            <person name="Theobald S."/>
            <person name="Kildgaard S."/>
            <person name="Isbrandt T."/>
            <person name="Kuo A."/>
            <person name="Sato A."/>
            <person name="Lyhne E.K."/>
            <person name="Kogle M.E."/>
            <person name="Wiebenga A."/>
            <person name="Kun R.S."/>
            <person name="Lubbers R.J."/>
            <person name="Makela M.R."/>
            <person name="Barry K."/>
            <person name="Chovatia M."/>
            <person name="Clum A."/>
            <person name="Daum C."/>
            <person name="Haridas S."/>
            <person name="He G."/>
            <person name="LaButti K."/>
            <person name="Lipzen A."/>
            <person name="Mondo S."/>
            <person name="Riley R."/>
            <person name="Salamov A."/>
            <person name="Simmons B.A."/>
            <person name="Magnuson J.K."/>
            <person name="Henrissat B."/>
            <person name="Mortensen U.H."/>
            <person name="Larsen T.O."/>
            <person name="Devries R.P."/>
            <person name="Grigoriev I.V."/>
            <person name="Machida M."/>
            <person name="Baker S.E."/>
            <person name="Andersen M.R."/>
        </authorList>
    </citation>
    <scope>NUCLEOTIDE SEQUENCE [LARGE SCALE GENOMIC DNA]</scope>
    <source>
        <strain evidence="10 11">CBS 117626</strain>
    </source>
</reference>
<organism evidence="10 11">
    <name type="scientific">Aspergillus tamarii</name>
    <dbReference type="NCBI Taxonomy" id="41984"/>
    <lineage>
        <taxon>Eukaryota</taxon>
        <taxon>Fungi</taxon>
        <taxon>Dikarya</taxon>
        <taxon>Ascomycota</taxon>
        <taxon>Pezizomycotina</taxon>
        <taxon>Eurotiomycetes</taxon>
        <taxon>Eurotiomycetidae</taxon>
        <taxon>Eurotiales</taxon>
        <taxon>Aspergillaceae</taxon>
        <taxon>Aspergillus</taxon>
        <taxon>Aspergillus subgen. Circumdati</taxon>
    </lineage>
</organism>
<dbReference type="CDD" id="cd00614">
    <property type="entry name" value="CGS_like"/>
    <property type="match status" value="1"/>
</dbReference>
<evidence type="ECO:0000313" key="10">
    <source>
        <dbReference type="EMBL" id="KAE8159853.1"/>
    </source>
</evidence>
<sequence length="395" mass="42342">MTGFATRAVRSGLPRDATTGALVETISLSTTFSQDRVASPRGAYIYSRSANPNRESFEKTISELEGASYALAFSSGMAAIGAVVQGLAENSHIVCMASLYGGTHRYLTQVAPSFACSVTFIDNIETKLASVVDSCDKPVRLVWIETPSNPTLSLVDIQAVADIVHNKGSLLIVDNTFLSPYIQNPLRHGADLVLHSVTKYINGHSDVLMGAIALQDPAIYRRLAFLQNASGAVPSSFDCWLAHRGAKTLHLRALAASRNASAIAQMLEDSPHVLRVNYPGLPSHPQRHIVVKQQRNGLGGGMISFLIRGGKDAARRFCESARLFTLAESLGGVESLCEVPAAMTHNGMPKEAREEGGVFDNLIRLSVGIEDVEDLKVDLTRALEEAVSAGSSNPQ</sequence>
<evidence type="ECO:0000256" key="5">
    <source>
        <dbReference type="ARBA" id="ARBA00022898"/>
    </source>
</evidence>
<dbReference type="PANTHER" id="PTHR11808">
    <property type="entry name" value="TRANS-SULFURATION ENZYME FAMILY MEMBER"/>
    <property type="match status" value="1"/>
</dbReference>
<evidence type="ECO:0000256" key="8">
    <source>
        <dbReference type="PIRSR" id="PIRSR001434-2"/>
    </source>
</evidence>
<evidence type="ECO:0000313" key="11">
    <source>
        <dbReference type="Proteomes" id="UP000326950"/>
    </source>
</evidence>
<feature type="modified residue" description="N6-(pyridoxal phosphate)lysine" evidence="8">
    <location>
        <position position="199"/>
    </location>
</feature>
<dbReference type="SUPFAM" id="SSF53383">
    <property type="entry name" value="PLP-dependent transferases"/>
    <property type="match status" value="1"/>
</dbReference>
<comment type="cofactor">
    <cofactor evidence="1 9">
        <name>pyridoxal 5'-phosphate</name>
        <dbReference type="ChEBI" id="CHEBI:597326"/>
    </cofactor>
</comment>
<dbReference type="FunFam" id="3.90.1150.10:FF:000008">
    <property type="entry name" value="Cystathionine gamma-synthase"/>
    <property type="match status" value="1"/>
</dbReference>
<dbReference type="GO" id="GO:0005737">
    <property type="term" value="C:cytoplasm"/>
    <property type="evidence" value="ECO:0007669"/>
    <property type="project" value="TreeGrafter"/>
</dbReference>
<dbReference type="GO" id="GO:0030170">
    <property type="term" value="F:pyridoxal phosphate binding"/>
    <property type="evidence" value="ECO:0007669"/>
    <property type="project" value="InterPro"/>
</dbReference>
<dbReference type="InterPro" id="IPR000277">
    <property type="entry name" value="Cys/Met-Metab_PyrdxlP-dep_enz"/>
</dbReference>
<evidence type="ECO:0000256" key="9">
    <source>
        <dbReference type="RuleBase" id="RU362118"/>
    </source>
</evidence>